<evidence type="ECO:0000313" key="9">
    <source>
        <dbReference type="Proteomes" id="UP001154282"/>
    </source>
</evidence>
<dbReference type="GO" id="GO:0004674">
    <property type="term" value="F:protein serine/threonine kinase activity"/>
    <property type="evidence" value="ECO:0007669"/>
    <property type="project" value="UniProtKB-KW"/>
</dbReference>
<evidence type="ECO:0000256" key="2">
    <source>
        <dbReference type="ARBA" id="ARBA00022741"/>
    </source>
</evidence>
<sequence>MAWRRGDCIGKGGYGEVFIAIPSNPAFKTMAVKSVPKENAASLLIEYQILEKLRDVPGVVQTFGLETRESEPRSGGGRRTYNLLMELSPRGSLVNLIADYSLLSGIPESHVRGYARMILRALSSIHSLGFIHCDIKPDNVLVFPAGNMGGQSESLFELKIADFRLATETWKLGPGSRIFTGTLRYMPPEAAVEGQVSPAMDVWGLGCTVVEMLTGNLPWSRFKEDGEVLREIVAGRTPEIPEWLSAKGKDFLSKCFARDPNHRLHVEMFLKHPFVADYGVIGDRRTKTAAVFGGGGMEMQRSPVAVRPRQLFQSGRAAALMC</sequence>
<proteinExistence type="inferred from homology"/>
<gene>
    <name evidence="8" type="ORF">LITE_LOCUS10718</name>
</gene>
<keyword evidence="9" id="KW-1185">Reference proteome</keyword>
<keyword evidence="4 5" id="KW-0067">ATP-binding</keyword>
<dbReference type="PROSITE" id="PS00107">
    <property type="entry name" value="PROTEIN_KINASE_ATP"/>
    <property type="match status" value="1"/>
</dbReference>
<dbReference type="SMART" id="SM00220">
    <property type="entry name" value="S_TKc"/>
    <property type="match status" value="1"/>
</dbReference>
<evidence type="ECO:0000256" key="3">
    <source>
        <dbReference type="ARBA" id="ARBA00022777"/>
    </source>
</evidence>
<dbReference type="PANTHER" id="PTHR48011">
    <property type="entry name" value="CCR4-NOT TRANSCRIPTIONAL COMPLEX SUBUNIT CAF120-RELATED"/>
    <property type="match status" value="1"/>
</dbReference>
<evidence type="ECO:0000259" key="7">
    <source>
        <dbReference type="PROSITE" id="PS50011"/>
    </source>
</evidence>
<dbReference type="PROSITE" id="PS00108">
    <property type="entry name" value="PROTEIN_KINASE_ST"/>
    <property type="match status" value="1"/>
</dbReference>
<dbReference type="PROSITE" id="PS50011">
    <property type="entry name" value="PROTEIN_KINASE_DOM"/>
    <property type="match status" value="1"/>
</dbReference>
<dbReference type="AlphaFoldDB" id="A0AAV0IUA2"/>
<evidence type="ECO:0000256" key="5">
    <source>
        <dbReference type="PROSITE-ProRule" id="PRU10141"/>
    </source>
</evidence>
<organism evidence="8 9">
    <name type="scientific">Linum tenue</name>
    <dbReference type="NCBI Taxonomy" id="586396"/>
    <lineage>
        <taxon>Eukaryota</taxon>
        <taxon>Viridiplantae</taxon>
        <taxon>Streptophyta</taxon>
        <taxon>Embryophyta</taxon>
        <taxon>Tracheophyta</taxon>
        <taxon>Spermatophyta</taxon>
        <taxon>Magnoliopsida</taxon>
        <taxon>eudicotyledons</taxon>
        <taxon>Gunneridae</taxon>
        <taxon>Pentapetalae</taxon>
        <taxon>rosids</taxon>
        <taxon>fabids</taxon>
        <taxon>Malpighiales</taxon>
        <taxon>Linaceae</taxon>
        <taxon>Linum</taxon>
    </lineage>
</organism>
<name>A0AAV0IUA2_9ROSI</name>
<dbReference type="EMBL" id="CAMGYJ010000004">
    <property type="protein sequence ID" value="CAI0400345.1"/>
    <property type="molecule type" value="Genomic_DNA"/>
</dbReference>
<dbReference type="InterPro" id="IPR008271">
    <property type="entry name" value="Ser/Thr_kinase_AS"/>
</dbReference>
<dbReference type="Gene3D" id="1.10.510.10">
    <property type="entry name" value="Transferase(Phosphotransferase) domain 1"/>
    <property type="match status" value="1"/>
</dbReference>
<comment type="caution">
    <text evidence="8">The sequence shown here is derived from an EMBL/GenBank/DDBJ whole genome shotgun (WGS) entry which is preliminary data.</text>
</comment>
<dbReference type="SUPFAM" id="SSF56112">
    <property type="entry name" value="Protein kinase-like (PK-like)"/>
    <property type="match status" value="1"/>
</dbReference>
<feature type="binding site" evidence="5">
    <location>
        <position position="33"/>
    </location>
    <ligand>
        <name>ATP</name>
        <dbReference type="ChEBI" id="CHEBI:30616"/>
    </ligand>
</feature>
<keyword evidence="1" id="KW-0808">Transferase</keyword>
<comment type="similarity">
    <text evidence="6">Belongs to the protein kinase superfamily.</text>
</comment>
<dbReference type="Pfam" id="PF00069">
    <property type="entry name" value="Pkinase"/>
    <property type="match status" value="1"/>
</dbReference>
<dbReference type="InterPro" id="IPR011009">
    <property type="entry name" value="Kinase-like_dom_sf"/>
</dbReference>
<dbReference type="InterPro" id="IPR052751">
    <property type="entry name" value="Plant_MAPKKK"/>
</dbReference>
<keyword evidence="3" id="KW-0418">Kinase</keyword>
<evidence type="ECO:0000256" key="1">
    <source>
        <dbReference type="ARBA" id="ARBA00022679"/>
    </source>
</evidence>
<dbReference type="InterPro" id="IPR000719">
    <property type="entry name" value="Prot_kinase_dom"/>
</dbReference>
<accession>A0AAV0IUA2</accession>
<dbReference type="GO" id="GO:0005524">
    <property type="term" value="F:ATP binding"/>
    <property type="evidence" value="ECO:0007669"/>
    <property type="project" value="UniProtKB-UniRule"/>
</dbReference>
<dbReference type="PANTHER" id="PTHR48011:SF51">
    <property type="entry name" value="PROTEIN KINASE SUPERFAMILY PROTEIN"/>
    <property type="match status" value="1"/>
</dbReference>
<evidence type="ECO:0000256" key="6">
    <source>
        <dbReference type="RuleBase" id="RU000304"/>
    </source>
</evidence>
<keyword evidence="2 5" id="KW-0547">Nucleotide-binding</keyword>
<dbReference type="InterPro" id="IPR017441">
    <property type="entry name" value="Protein_kinase_ATP_BS"/>
</dbReference>
<feature type="domain" description="Protein kinase" evidence="7">
    <location>
        <begin position="3"/>
        <end position="275"/>
    </location>
</feature>
<evidence type="ECO:0000313" key="8">
    <source>
        <dbReference type="EMBL" id="CAI0400345.1"/>
    </source>
</evidence>
<keyword evidence="6" id="KW-0723">Serine/threonine-protein kinase</keyword>
<protein>
    <recommendedName>
        <fullName evidence="7">Protein kinase domain-containing protein</fullName>
    </recommendedName>
</protein>
<dbReference type="GO" id="GO:0007165">
    <property type="term" value="P:signal transduction"/>
    <property type="evidence" value="ECO:0007669"/>
    <property type="project" value="TreeGrafter"/>
</dbReference>
<dbReference type="Proteomes" id="UP001154282">
    <property type="component" value="Unassembled WGS sequence"/>
</dbReference>
<reference evidence="8" key="1">
    <citation type="submission" date="2022-08" db="EMBL/GenBank/DDBJ databases">
        <authorList>
            <person name="Gutierrez-Valencia J."/>
        </authorList>
    </citation>
    <scope>NUCLEOTIDE SEQUENCE</scope>
</reference>
<evidence type="ECO:0000256" key="4">
    <source>
        <dbReference type="ARBA" id="ARBA00022840"/>
    </source>
</evidence>